<dbReference type="EMBL" id="CP097508">
    <property type="protein sequence ID" value="URE08412.1"/>
    <property type="molecule type" value="Genomic_DNA"/>
</dbReference>
<dbReference type="AlphaFoldDB" id="A0A9E7G9Q6"/>
<evidence type="ECO:0000313" key="2">
    <source>
        <dbReference type="Proteomes" id="UP001055439"/>
    </source>
</evidence>
<evidence type="ECO:0000313" key="1">
    <source>
        <dbReference type="EMBL" id="URE08412.1"/>
    </source>
</evidence>
<sequence>MEMEDLGIEAKEATVREVAKILPLPDRLVSIASIKADYLSRQRVRVAPLGYPRPLLLLVLPRTPRMQRGFEIWFLYVGQRSMAENNDRFFYLINPLESFK</sequence>
<protein>
    <submittedName>
        <fullName evidence="1">Uncharacterized protein</fullName>
    </submittedName>
</protein>
<keyword evidence="2" id="KW-1185">Reference proteome</keyword>
<organism evidence="1 2">
    <name type="scientific">Musa troglodytarum</name>
    <name type="common">fe'i banana</name>
    <dbReference type="NCBI Taxonomy" id="320322"/>
    <lineage>
        <taxon>Eukaryota</taxon>
        <taxon>Viridiplantae</taxon>
        <taxon>Streptophyta</taxon>
        <taxon>Embryophyta</taxon>
        <taxon>Tracheophyta</taxon>
        <taxon>Spermatophyta</taxon>
        <taxon>Magnoliopsida</taxon>
        <taxon>Liliopsida</taxon>
        <taxon>Zingiberales</taxon>
        <taxon>Musaceae</taxon>
        <taxon>Musa</taxon>
    </lineage>
</organism>
<dbReference type="Proteomes" id="UP001055439">
    <property type="component" value="Chromosome 6"/>
</dbReference>
<dbReference type="OrthoDB" id="190098at2759"/>
<reference evidence="1" key="1">
    <citation type="submission" date="2022-05" db="EMBL/GenBank/DDBJ databases">
        <title>The Musa troglodytarum L. genome provides insights into the mechanism of non-climacteric behaviour and enrichment of carotenoids.</title>
        <authorList>
            <person name="Wang J."/>
        </authorList>
    </citation>
    <scope>NUCLEOTIDE SEQUENCE</scope>
    <source>
        <tissue evidence="1">Leaf</tissue>
    </source>
</reference>
<gene>
    <name evidence="1" type="ORF">MUK42_21046</name>
</gene>
<accession>A0A9E7G9Q6</accession>
<proteinExistence type="predicted"/>
<name>A0A9E7G9Q6_9LILI</name>